<dbReference type="EMBL" id="FOIL01000002">
    <property type="protein sequence ID" value="SES93846.1"/>
    <property type="molecule type" value="Genomic_DNA"/>
</dbReference>
<proteinExistence type="predicted"/>
<protein>
    <submittedName>
        <fullName evidence="3">Uncharacterized protein</fullName>
    </submittedName>
</protein>
<accession>A0A1I0AHR6</accession>
<dbReference type="RefSeq" id="WP_074647986.1">
    <property type="nucleotide sequence ID" value="NZ_FOIL01000002.1"/>
</dbReference>
<organism evidence="3 4">
    <name type="scientific">[Clostridium] aminophilum</name>
    <dbReference type="NCBI Taxonomy" id="1526"/>
    <lineage>
        <taxon>Bacteria</taxon>
        <taxon>Bacillati</taxon>
        <taxon>Bacillota</taxon>
        <taxon>Clostridia</taxon>
        <taxon>Lachnospirales</taxon>
        <taxon>Lachnospiraceae</taxon>
    </lineage>
</organism>
<dbReference type="eggNOG" id="ENOG502Z86R">
    <property type="taxonomic scope" value="Bacteria"/>
</dbReference>
<evidence type="ECO:0000259" key="1">
    <source>
        <dbReference type="Pfam" id="PF18983"/>
    </source>
</evidence>
<dbReference type="Proteomes" id="UP000199820">
    <property type="component" value="Unassembled WGS sequence"/>
</dbReference>
<feature type="domain" description="DUF5717" evidence="2">
    <location>
        <begin position="406"/>
        <end position="846"/>
    </location>
</feature>
<keyword evidence="4" id="KW-1185">Reference proteome</keyword>
<dbReference type="InterPro" id="IPR043774">
    <property type="entry name" value="DUF5717_C"/>
</dbReference>
<evidence type="ECO:0000259" key="2">
    <source>
        <dbReference type="Pfam" id="PF18984"/>
    </source>
</evidence>
<evidence type="ECO:0000313" key="3">
    <source>
        <dbReference type="EMBL" id="SES93846.1"/>
    </source>
</evidence>
<name>A0A1I0AHR6_9FIRM</name>
<dbReference type="Pfam" id="PF18983">
    <property type="entry name" value="DUF5717"/>
    <property type="match status" value="1"/>
</dbReference>
<evidence type="ECO:0000313" key="4">
    <source>
        <dbReference type="Proteomes" id="UP000199820"/>
    </source>
</evidence>
<dbReference type="Pfam" id="PF18984">
    <property type="entry name" value="DUF5717_N"/>
    <property type="match status" value="2"/>
</dbReference>
<dbReference type="InterPro" id="IPR043775">
    <property type="entry name" value="DUF5717_N"/>
</dbReference>
<dbReference type="AlphaFoldDB" id="A0A1I0AHR6"/>
<reference evidence="3 4" key="1">
    <citation type="submission" date="2016-10" db="EMBL/GenBank/DDBJ databases">
        <authorList>
            <person name="de Groot N.N."/>
        </authorList>
    </citation>
    <scope>NUCLEOTIDE SEQUENCE [LARGE SCALE GENOMIC DNA]</scope>
    <source>
        <strain evidence="3 4">KH1P1</strain>
    </source>
</reference>
<dbReference type="OrthoDB" id="9758235at2"/>
<sequence>MKERINRLARGIIDQEKPEMTWQPEVAGEIVRADGVSGHELIVSSANGLNVKGFVYSSSARVRIPESGNSFGGLRNRIRYEVDTSYLAPGDRIEGKFILVTNCGEQEIPYEFTVDSGAPGERLADLKTPKDFLRIAEQDQETALRLLGYRDFIDAPFMQDLHIRTVYDGLANHGSRQNFMEEFLIAIGVKKPVRLMTDGAPREYSDPAERIEDNIVIRCDSWGYFSLEAESDSDFILLPKKSATEQDIRDGALRLPFTVLPDHLHQGINLGAIRIRSTLLNISIPVTVRISSDRNRDERVCAGNEVVGIFSEALESLKNGESGTQMAEKIRRRIERLEAIDGEQKNLLIYRLCADTLDEKRSTKQFMADMREAGMSGNRTGGSAGDSYLAMLEACGMFDGDEDGIALYSMLERVFDRGSRSPFLYQRVLQIFEVHPEIMREADDLTVLTGWYAVRKASVSREMAFRLAALVEERRDYFAPAVSLMKKLYEQYPDDRILTAVVRMLIRGDRREEKDFPWYEKAVKHDISLTKLYDYFLYSLPEAYDRLLPESVLIYFTYAQNLDRESREVLYYNILRYAAPDSRILEEYRPMMERAALEELFEGRINRKLAFLYRATIYDEMIDAQLARILPPILRSARITCRNPQMKYVVVVHEELATEDAYPLKRGKAYVPLFGDRDVILFQDSFGNRYASVKYECTPAMDNIDATLAACYARCPDNPILQTDACIRVMEKEEIGAEEAEILIRADETLELHPLFRAKLRAVLIRYYRKNAGKENDLLSDGDIRYLLRLDPARLSQDDRTMICAILVESGRLSEAWEMMEKYILTGLSDELTAVLVSHLILERLFEENGLLLHLAFRLGERDREDSIILDYLCEHFNGTISQMMGILRKAIRSHVETYDMEERILAQMLFTGLTEKMDSVFELYASGEHTSENIVRAYFTVRCREYFLEDRNPGDRMFQYLEGLVDATAEKEKLPDIYMLALTRYYATLPDLDHAQRAICQTLVDALIAEGRVFAYYKDLAKFILVPGDIMDKEIVEYHGKKDIVPYLQLRILPEEEEFHYEGMKTVYPGIYIHEKVLFEGEIMEYRIEEVQDGEKTIVDEGSVSCREVRTIAPGNRFANLNEMSLSADMKSDRGLRDKMIEYIKKDAAVGELFPLQ</sequence>
<dbReference type="STRING" id="1526.SAMN02910262_00656"/>
<gene>
    <name evidence="3" type="ORF">SAMN04487771_100239</name>
</gene>
<feature type="domain" description="DUF5717" evidence="1">
    <location>
        <begin position="851"/>
        <end position="1155"/>
    </location>
</feature>
<feature type="domain" description="DUF5717" evidence="2">
    <location>
        <begin position="1"/>
        <end position="372"/>
    </location>
</feature>